<dbReference type="AlphaFoldDB" id="A0A8C6GTH3"/>
<reference evidence="1" key="1">
    <citation type="submission" date="2025-08" db="UniProtKB">
        <authorList>
            <consortium name="Ensembl"/>
        </authorList>
    </citation>
    <scope>IDENTIFICATION</scope>
</reference>
<sequence length="103" mass="11426">MLQQAHLNAAASSINILTQCSTGPKKASLLNCNFRWTDIVWASNPCSLRQSSIRSSYRRFFTAHAPWPLYTVGPPVPATLEILLFLDFGNLVPARVLPLPQDC</sequence>
<reference evidence="1" key="2">
    <citation type="submission" date="2025-09" db="UniProtKB">
        <authorList>
            <consortium name="Ensembl"/>
        </authorList>
    </citation>
    <scope>IDENTIFICATION</scope>
</reference>
<dbReference type="Proteomes" id="UP000694415">
    <property type="component" value="Unplaced"/>
</dbReference>
<accession>A0A8C6GTH3</accession>
<protein>
    <submittedName>
        <fullName evidence="1">Uncharacterized protein</fullName>
    </submittedName>
</protein>
<proteinExistence type="predicted"/>
<name>A0A8C6GTH3_MUSSI</name>
<evidence type="ECO:0000313" key="1">
    <source>
        <dbReference type="Ensembl" id="ENSMSIP00000010720.1"/>
    </source>
</evidence>
<evidence type="ECO:0000313" key="2">
    <source>
        <dbReference type="Proteomes" id="UP000694415"/>
    </source>
</evidence>
<organism evidence="1 2">
    <name type="scientific">Mus spicilegus</name>
    <name type="common">Mound-building mouse</name>
    <dbReference type="NCBI Taxonomy" id="10103"/>
    <lineage>
        <taxon>Eukaryota</taxon>
        <taxon>Metazoa</taxon>
        <taxon>Chordata</taxon>
        <taxon>Craniata</taxon>
        <taxon>Vertebrata</taxon>
        <taxon>Euteleostomi</taxon>
        <taxon>Mammalia</taxon>
        <taxon>Eutheria</taxon>
        <taxon>Euarchontoglires</taxon>
        <taxon>Glires</taxon>
        <taxon>Rodentia</taxon>
        <taxon>Myomorpha</taxon>
        <taxon>Muroidea</taxon>
        <taxon>Muridae</taxon>
        <taxon>Murinae</taxon>
        <taxon>Mus</taxon>
        <taxon>Mus</taxon>
    </lineage>
</organism>
<keyword evidence="2" id="KW-1185">Reference proteome</keyword>
<dbReference type="Ensembl" id="ENSMSIT00000013573.1">
    <property type="protein sequence ID" value="ENSMSIP00000010720.1"/>
    <property type="gene ID" value="ENSMSIG00000009388.1"/>
</dbReference>